<accession>A0A8J7UTZ5</accession>
<dbReference type="InterPro" id="IPR011250">
    <property type="entry name" value="OMP/PagP_B-barrel"/>
</dbReference>
<dbReference type="RefSeq" id="WP_210512388.1">
    <property type="nucleotide sequence ID" value="NZ_JAFIDN010000008.1"/>
</dbReference>
<proteinExistence type="predicted"/>
<evidence type="ECO:0008006" key="4">
    <source>
        <dbReference type="Google" id="ProtNLM"/>
    </source>
</evidence>
<feature type="chain" id="PRO_5035180782" description="Outer membrane protein beta-barrel domain-containing protein" evidence="1">
    <location>
        <begin position="22"/>
        <end position="164"/>
    </location>
</feature>
<dbReference type="AlphaFoldDB" id="A0A8J7UTZ5"/>
<sequence length="164" mass="17883">MRFLTAMLFVMLLAISTNVKAQGEGDIVLGGGLSYGEKLSELGLQFGGYYIFDEDIRFGGDFVYWLVDSPSEVSVNYFEINGNAHYLFYQEDELTFYGIGSLGIHRVSVSSDIGGASYSDTDLALGIGVGGEYSLDAVTLYAEPRLFLTGIDQFGFNIGVRFGI</sequence>
<evidence type="ECO:0000313" key="3">
    <source>
        <dbReference type="Proteomes" id="UP000673975"/>
    </source>
</evidence>
<protein>
    <recommendedName>
        <fullName evidence="4">Outer membrane protein beta-barrel domain-containing protein</fullName>
    </recommendedName>
</protein>
<gene>
    <name evidence="2" type="ORF">NATSA_10465</name>
</gene>
<evidence type="ECO:0000256" key="1">
    <source>
        <dbReference type="SAM" id="SignalP"/>
    </source>
</evidence>
<feature type="signal peptide" evidence="1">
    <location>
        <begin position="1"/>
        <end position="21"/>
    </location>
</feature>
<evidence type="ECO:0000313" key="2">
    <source>
        <dbReference type="EMBL" id="MBP3193086.1"/>
    </source>
</evidence>
<organism evidence="2 3">
    <name type="scientific">Natronogracilivirga saccharolytica</name>
    <dbReference type="NCBI Taxonomy" id="2812953"/>
    <lineage>
        <taxon>Bacteria</taxon>
        <taxon>Pseudomonadati</taxon>
        <taxon>Balneolota</taxon>
        <taxon>Balneolia</taxon>
        <taxon>Balneolales</taxon>
        <taxon>Cyclonatronaceae</taxon>
        <taxon>Natronogracilivirga</taxon>
    </lineage>
</organism>
<dbReference type="Gene3D" id="2.40.160.20">
    <property type="match status" value="1"/>
</dbReference>
<comment type="caution">
    <text evidence="2">The sequence shown here is derived from an EMBL/GenBank/DDBJ whole genome shotgun (WGS) entry which is preliminary data.</text>
</comment>
<keyword evidence="1" id="KW-0732">Signal</keyword>
<keyword evidence="3" id="KW-1185">Reference proteome</keyword>
<name>A0A8J7UTZ5_9BACT</name>
<dbReference type="Proteomes" id="UP000673975">
    <property type="component" value="Unassembled WGS sequence"/>
</dbReference>
<reference evidence="2" key="1">
    <citation type="submission" date="2021-02" db="EMBL/GenBank/DDBJ databases">
        <title>Natronogracilivirga saccharolytica gen. nov. sp. nov. a new anaerobic, haloalkiliphilic carbohydrate-fermenting bacterium from soda lake and proposing of Cyclonatronumiaceae fam. nov. in the phylum Balneolaeota.</title>
        <authorList>
            <person name="Zhilina T.N."/>
            <person name="Sorokin D.Y."/>
            <person name="Zavarzina D.G."/>
            <person name="Toshchakov S.V."/>
            <person name="Kublanov I.V."/>
        </authorList>
    </citation>
    <scope>NUCLEOTIDE SEQUENCE</scope>
    <source>
        <strain evidence="2">Z-1702</strain>
    </source>
</reference>
<dbReference type="SUPFAM" id="SSF56925">
    <property type="entry name" value="OMPA-like"/>
    <property type="match status" value="1"/>
</dbReference>
<dbReference type="EMBL" id="JAFIDN010000008">
    <property type="protein sequence ID" value="MBP3193086.1"/>
    <property type="molecule type" value="Genomic_DNA"/>
</dbReference>